<dbReference type="EMBL" id="CP007793">
    <property type="protein sequence ID" value="AIB12153.1"/>
    <property type="molecule type" value="Genomic_DNA"/>
</dbReference>
<evidence type="ECO:0000313" key="3">
    <source>
        <dbReference type="Proteomes" id="UP000027186"/>
    </source>
</evidence>
<dbReference type="AlphaFoldDB" id="A0A060DM69"/>
<dbReference type="SUPFAM" id="SSF101738">
    <property type="entry name" value="SspB-like"/>
    <property type="match status" value="1"/>
</dbReference>
<proteinExistence type="predicted"/>
<evidence type="ECO:0000256" key="1">
    <source>
        <dbReference type="SAM" id="MobiDB-lite"/>
    </source>
</evidence>
<feature type="region of interest" description="Disordered" evidence="1">
    <location>
        <begin position="129"/>
        <end position="189"/>
    </location>
</feature>
<feature type="compositionally biased region" description="Basic and acidic residues" evidence="1">
    <location>
        <begin position="133"/>
        <end position="146"/>
    </location>
</feature>
<gene>
    <name evidence="2" type="ORF">ABAZ39_09090</name>
</gene>
<dbReference type="Pfam" id="PF04386">
    <property type="entry name" value="SspB"/>
    <property type="match status" value="1"/>
</dbReference>
<dbReference type="InterPro" id="IPR007481">
    <property type="entry name" value="SspB"/>
</dbReference>
<evidence type="ECO:0000313" key="2">
    <source>
        <dbReference type="EMBL" id="AIB12153.1"/>
    </source>
</evidence>
<dbReference type="Gene3D" id="2.30.30.220">
    <property type="entry name" value="SspB-like"/>
    <property type="match status" value="1"/>
</dbReference>
<name>A0A060DM69_9PROT</name>
<dbReference type="InterPro" id="IPR036760">
    <property type="entry name" value="SspB-like_sf"/>
</dbReference>
<accession>A0A060DM69</accession>
<dbReference type="RefSeq" id="WP_038528632.1">
    <property type="nucleotide sequence ID" value="NZ_CP007793.1"/>
</dbReference>
<feature type="compositionally biased region" description="Basic and acidic residues" evidence="1">
    <location>
        <begin position="154"/>
        <end position="179"/>
    </location>
</feature>
<protein>
    <recommendedName>
        <fullName evidence="4">Stringent starvation protein B</fullName>
    </recommendedName>
</protein>
<evidence type="ECO:0008006" key="4">
    <source>
        <dbReference type="Google" id="ProtNLM"/>
    </source>
</evidence>
<organism evidence="2 3">
    <name type="scientific">Azospirillum argentinense</name>
    <dbReference type="NCBI Taxonomy" id="2970906"/>
    <lineage>
        <taxon>Bacteria</taxon>
        <taxon>Pseudomonadati</taxon>
        <taxon>Pseudomonadota</taxon>
        <taxon>Alphaproteobacteria</taxon>
        <taxon>Rhodospirillales</taxon>
        <taxon>Azospirillaceae</taxon>
        <taxon>Azospirillum</taxon>
    </lineage>
</organism>
<dbReference type="Proteomes" id="UP000027186">
    <property type="component" value="Chromosome"/>
</dbReference>
<reference evidence="2 3" key="1">
    <citation type="journal article" date="2014" name="Genome Announc.">
        <title>Complete Genome Sequence of the Model Rhizosphere Strain Azospirillum brasilense Az39, Successfully Applied in Agriculture.</title>
        <authorList>
            <person name="Rivera D."/>
            <person name="Revale S."/>
            <person name="Molina R."/>
            <person name="Gualpa J."/>
            <person name="Puente M."/>
            <person name="Maroniche G."/>
            <person name="Paris G."/>
            <person name="Baker D."/>
            <person name="Clavijo B."/>
            <person name="McLay K."/>
            <person name="Spaepen S."/>
            <person name="Perticari A."/>
            <person name="Vazquez M."/>
            <person name="Wisniewski-Dye F."/>
            <person name="Watkins C."/>
            <person name="Martinez-Abarca F."/>
            <person name="Vanderleyden J."/>
            <person name="Cassan F."/>
        </authorList>
    </citation>
    <scope>NUCLEOTIDE SEQUENCE [LARGE SCALE GENOMIC DNA]</scope>
    <source>
        <strain evidence="2 3">Az39</strain>
    </source>
</reference>
<dbReference type="KEGG" id="abq:ABAZ39_09090"/>
<sequence length="189" mass="21132">MPREQLRYDRMVEAALRGVVRDALRQVTDRGLPGDHHFYLTFRTGYPGVDIPEYLSSQYPNEMTIVIQYQFYGLEALDDHFEVTLSFNNVHERLVIPYAAITTFADPSENFALQFQPVEPAESAEIATIPARETSEKKAADGKDGPKPSIAKLAKSDIGKAESGKPDSDRSGEEPKRGEVVALDAFRKK</sequence>